<feature type="compositionally biased region" description="Acidic residues" evidence="1">
    <location>
        <begin position="399"/>
        <end position="413"/>
    </location>
</feature>
<dbReference type="PROSITE" id="PS50896">
    <property type="entry name" value="LISH"/>
    <property type="match status" value="1"/>
</dbReference>
<dbReference type="GO" id="GO:0042790">
    <property type="term" value="P:nucleolar large rRNA transcription by RNA polymerase I"/>
    <property type="evidence" value="ECO:0007669"/>
    <property type="project" value="TreeGrafter"/>
</dbReference>
<feature type="compositionally biased region" description="Low complexity" evidence="1">
    <location>
        <begin position="1041"/>
        <end position="1058"/>
    </location>
</feature>
<feature type="compositionally biased region" description="Low complexity" evidence="1">
    <location>
        <begin position="761"/>
        <end position="783"/>
    </location>
</feature>
<feature type="compositionally biased region" description="Basic and acidic residues" evidence="1">
    <location>
        <begin position="939"/>
        <end position="950"/>
    </location>
</feature>
<feature type="compositionally biased region" description="Low complexity" evidence="1">
    <location>
        <begin position="1428"/>
        <end position="1443"/>
    </location>
</feature>
<dbReference type="InterPro" id="IPR006594">
    <property type="entry name" value="LisH"/>
</dbReference>
<dbReference type="Proteomes" id="UP000245320">
    <property type="component" value="Chromosome 3"/>
</dbReference>
<feature type="compositionally biased region" description="Acidic residues" evidence="1">
    <location>
        <begin position="327"/>
        <end position="340"/>
    </location>
</feature>
<feature type="compositionally biased region" description="Low complexity" evidence="1">
    <location>
        <begin position="862"/>
        <end position="892"/>
    </location>
</feature>
<accession>A0A6J3R3I6</accession>
<dbReference type="PRINTS" id="PR01503">
    <property type="entry name" value="TREACLE"/>
</dbReference>
<feature type="compositionally biased region" description="Acidic residues" evidence="1">
    <location>
        <begin position="1090"/>
        <end position="1099"/>
    </location>
</feature>
<feature type="region of interest" description="Disordered" evidence="1">
    <location>
        <begin position="713"/>
        <end position="906"/>
    </location>
</feature>
<reference evidence="4" key="1">
    <citation type="submission" date="2025-08" db="UniProtKB">
        <authorList>
            <consortium name="RefSeq"/>
        </authorList>
    </citation>
    <scope>IDENTIFICATION</scope>
    <source>
        <tissue evidence="4">Spleen</tissue>
    </source>
</reference>
<evidence type="ECO:0000313" key="3">
    <source>
        <dbReference type="Proteomes" id="UP000245320"/>
    </source>
</evidence>
<feature type="compositionally biased region" description="Polar residues" evidence="1">
    <location>
        <begin position="749"/>
        <end position="760"/>
    </location>
</feature>
<feature type="region of interest" description="Disordered" evidence="1">
    <location>
        <begin position="929"/>
        <end position="1193"/>
    </location>
</feature>
<dbReference type="RefSeq" id="XP_033709335.1">
    <property type="nucleotide sequence ID" value="XM_033853444.1"/>
</dbReference>
<feature type="compositionally biased region" description="Acidic residues" evidence="1">
    <location>
        <begin position="255"/>
        <end position="270"/>
    </location>
</feature>
<feature type="compositionally biased region" description="Low complexity" evidence="1">
    <location>
        <begin position="195"/>
        <end position="211"/>
    </location>
</feature>
<feature type="compositionally biased region" description="Acidic residues" evidence="1">
    <location>
        <begin position="87"/>
        <end position="96"/>
    </location>
</feature>
<dbReference type="PANTHER" id="PTHR20787">
    <property type="entry name" value="TREACLE"/>
    <property type="match status" value="1"/>
</dbReference>
<feature type="compositionally biased region" description="Polar residues" evidence="1">
    <location>
        <begin position="1183"/>
        <end position="1193"/>
    </location>
</feature>
<gene>
    <name evidence="4" type="primary">TCOF1</name>
</gene>
<feature type="region of interest" description="Disordered" evidence="1">
    <location>
        <begin position="1227"/>
        <end position="1443"/>
    </location>
</feature>
<dbReference type="InterPro" id="IPR017859">
    <property type="entry name" value="Treacle"/>
</dbReference>
<feature type="domain" description="Treacle protein" evidence="2">
    <location>
        <begin position="237"/>
        <end position="761"/>
    </location>
</feature>
<feature type="compositionally biased region" description="Basic and acidic residues" evidence="1">
    <location>
        <begin position="1271"/>
        <end position="1282"/>
    </location>
</feature>
<feature type="compositionally biased region" description="Acidic residues" evidence="1">
    <location>
        <begin position="614"/>
        <end position="628"/>
    </location>
</feature>
<feature type="compositionally biased region" description="Low complexity" evidence="1">
    <location>
        <begin position="385"/>
        <end position="395"/>
    </location>
</feature>
<feature type="compositionally biased region" description="Polar residues" evidence="1">
    <location>
        <begin position="360"/>
        <end position="375"/>
    </location>
</feature>
<feature type="compositionally biased region" description="Acidic residues" evidence="1">
    <location>
        <begin position="791"/>
        <end position="802"/>
    </location>
</feature>
<evidence type="ECO:0000313" key="4">
    <source>
        <dbReference type="RefSeq" id="XP_033709335.1"/>
    </source>
</evidence>
<feature type="compositionally biased region" description="Low complexity" evidence="1">
    <location>
        <begin position="229"/>
        <end position="243"/>
    </location>
</feature>
<feature type="compositionally biased region" description="Acidic residues" evidence="1">
    <location>
        <begin position="548"/>
        <end position="561"/>
    </location>
</feature>
<feature type="region of interest" description="Disordered" evidence="1">
    <location>
        <begin position="57"/>
        <end position="700"/>
    </location>
</feature>
<feature type="compositionally biased region" description="Basic and acidic residues" evidence="1">
    <location>
        <begin position="1292"/>
        <end position="1327"/>
    </location>
</feature>
<dbReference type="GO" id="GO:0005730">
    <property type="term" value="C:nucleolus"/>
    <property type="evidence" value="ECO:0007669"/>
    <property type="project" value="TreeGrafter"/>
</dbReference>
<dbReference type="GO" id="GO:0003723">
    <property type="term" value="F:RNA binding"/>
    <property type="evidence" value="ECO:0007669"/>
    <property type="project" value="TreeGrafter"/>
</dbReference>
<dbReference type="PANTHER" id="PTHR20787:SF10">
    <property type="entry name" value="TREACLE PROTEIN"/>
    <property type="match status" value="1"/>
</dbReference>
<evidence type="ECO:0000256" key="1">
    <source>
        <dbReference type="SAM" id="MobiDB-lite"/>
    </source>
</evidence>
<organism evidence="3 4">
    <name type="scientific">Tursiops truncatus</name>
    <name type="common">Atlantic bottle-nosed dolphin</name>
    <name type="synonym">Delphinus truncatus</name>
    <dbReference type="NCBI Taxonomy" id="9739"/>
    <lineage>
        <taxon>Eukaryota</taxon>
        <taxon>Metazoa</taxon>
        <taxon>Chordata</taxon>
        <taxon>Craniata</taxon>
        <taxon>Vertebrata</taxon>
        <taxon>Euteleostomi</taxon>
        <taxon>Mammalia</taxon>
        <taxon>Eutheria</taxon>
        <taxon>Laurasiatheria</taxon>
        <taxon>Artiodactyla</taxon>
        <taxon>Whippomorpha</taxon>
        <taxon>Cetacea</taxon>
        <taxon>Odontoceti</taxon>
        <taxon>Delphinidae</taxon>
        <taxon>Tursiops</taxon>
    </lineage>
</organism>
<feature type="compositionally biased region" description="Low complexity" evidence="1">
    <location>
        <begin position="629"/>
        <end position="672"/>
    </location>
</feature>
<dbReference type="Pfam" id="PF03546">
    <property type="entry name" value="Treacle"/>
    <property type="match status" value="1"/>
</dbReference>
<sequence length="1459" mass="149118">MAEARKRRELLPLIYQHLLQAGFVRAAREVKEQSGQKSFLTQPVTLLDIYTHWQQTSEIGQKRKAEEDAALQAKKTRVSDPITSSESSEEEEEVAQEAEAGTTKAIPALASTNSSATGMVLPSSVKEKAKAKTKKASKTVNSTAHPASGKAVAHLLTRKSPQKAAGPSANTILVSETEEEGGVSALRTTVKPGMAAASQAASSSEDTSGSSDETDVEVKASQKTVQVRAASGPAKGTPGKGATPAPPGKAGRPEEDSESSSEESDSEEETPAAQTLLQAKPSGKLPQVRATAAAPAQMLSPGKGAPPAPRGKAGPAAIQAQTRGQEEDSESSSEESDSEGEASTAVPHTTSLAQAKPLGKNSQVRAASAASTGPSAKSAVPALPQKARAVAAQVAKWEEDSESCSEEESDSEGEALRTAALTQAKSSGKVLQVRPASGPTQGPPQKAGPAATQVKTQRSKEDSESSEEESDSEDEAPTAKTPAQAKSAVKTSQTKVSPRKGTPITPASAKVPPVQVSAPAPWKAGTVTSPACTSSPAVVRGTQRPEEDSSSSEEPESEEETAPATSVGQVKSVGKSLPVKAASVPTKGPSGQRTTPGLPGKAGPAVAQVKAEVQEDSESSEEESDNEEAASAAAQVKTSVKTTQTKANPAATRVASAKGAASAPGKGVSAAAQAKVGSPAKVKPPARAPQSSAVSGRGQVSVPAMGKALAAAAQAQLGPVGGPQEDSESSEEESDSEGEAPAQAKPSGKTPQVRTASASTKGSPRKGAAPAPPGKAGAPAAQAGKRKEDSESSSEEESDSDGETPAAVPPAQKEGNSKTARSKTLAPAPPDKKAEGSSISSDELPARQVIKTPLIFVDPNRSPAGPAATPAQTQATSTPRKAQASESTPRSSSESEDEDVIPATQCLTPAIRTSVATVPTAHPRAALRASMVGAGSSEDTSRVSEGKKQETPATQVTKRNPAHLPLTQAALKVLAQKASEAQPPAARTLSSSGTDSARGTLPMTSPQSTPAQARGANKLRKPEVPATQRAIATPSGRPKAKASGTSDDSKDSSGSSSGSEEDAEGPQVAPLTHRPVGPAPSRRETVVEETTADSSDDEVVAPSQSLLSGYVTPGLTPASSQASKATPKPDPNPSVSSTPATRDAPDGKQEVEPQQAAGTMSPKTGRREASVTPQKTGKGPRSPQASMQALQSDITRRLLSEPWPLSEAQVQASVAKVLAELLEQEKKKAMGAAKEGSRKGRLGNKRKLSEDQTAAGAPRSKKKKQLAAGDGGERAVSPEKAPRTSKGKSKRDKASGDIKEKKEKESPGSQGAKEKPEGEPGKVKGEGGDQGNPKSKKEKKKADKSKCPVQSRSAFPSPAERCRSPPGQAAPSQHRDGAEHGLSMVGRMGKGRTRCRSTGATTAEKVLTAPGRVPTEPLAPSQQPPPRALAAQAPAIQAPGQQPPLSALCTGLRLRQGCL</sequence>
<dbReference type="GO" id="GO:0097110">
    <property type="term" value="F:scaffold protein binding"/>
    <property type="evidence" value="ECO:0007669"/>
    <property type="project" value="TreeGrafter"/>
</dbReference>
<proteinExistence type="predicted"/>
<protein>
    <submittedName>
        <fullName evidence="4">Treacle protein isoform X10</fullName>
    </submittedName>
</protein>
<feature type="compositionally biased region" description="Acidic residues" evidence="1">
    <location>
        <begin position="725"/>
        <end position="738"/>
    </location>
</feature>
<feature type="compositionally biased region" description="Acidic residues" evidence="1">
    <location>
        <begin position="464"/>
        <end position="476"/>
    </location>
</feature>
<feature type="compositionally biased region" description="Polar residues" evidence="1">
    <location>
        <begin position="526"/>
        <end position="536"/>
    </location>
</feature>
<dbReference type="CTD" id="6949"/>
<feature type="compositionally biased region" description="Polar residues" evidence="1">
    <location>
        <begin position="988"/>
        <end position="1011"/>
    </location>
</feature>
<dbReference type="SMART" id="SM00667">
    <property type="entry name" value="LisH"/>
    <property type="match status" value="1"/>
</dbReference>
<dbReference type="InterPro" id="IPR003993">
    <property type="entry name" value="Treacle_dom"/>
</dbReference>
<name>A0A6J3R3I6_TURTR</name>
<keyword evidence="3" id="KW-1185">Reference proteome</keyword>
<evidence type="ECO:0000259" key="2">
    <source>
        <dbReference type="Pfam" id="PF03546"/>
    </source>
</evidence>